<keyword evidence="7" id="KW-1185">Reference proteome</keyword>
<comment type="subcellular location">
    <subcellularLocation>
        <location evidence="1">Cell membrane</location>
        <topology evidence="1">Peripheral membrane protein</topology>
    </subcellularLocation>
</comment>
<dbReference type="GO" id="GO:0005886">
    <property type="term" value="C:plasma membrane"/>
    <property type="evidence" value="ECO:0007669"/>
    <property type="project" value="UniProtKB-SubCell"/>
</dbReference>
<dbReference type="InterPro" id="IPR027417">
    <property type="entry name" value="P-loop_NTPase"/>
</dbReference>
<gene>
    <name evidence="6" type="ORF">D3H35_04705</name>
</gene>
<dbReference type="PANTHER" id="PTHR43158:SF2">
    <property type="entry name" value="SKFA PEPTIDE EXPORT ATP-BINDING PROTEIN SKFE"/>
    <property type="match status" value="1"/>
</dbReference>
<dbReference type="PROSITE" id="PS00211">
    <property type="entry name" value="ABC_TRANSPORTER_1"/>
    <property type="match status" value="1"/>
</dbReference>
<dbReference type="InterPro" id="IPR003593">
    <property type="entry name" value="AAA+_ATPase"/>
</dbReference>
<dbReference type="CDD" id="cd03225">
    <property type="entry name" value="ABC_cobalt_CbiO_domain1"/>
    <property type="match status" value="1"/>
</dbReference>
<name>A0A398CZZ5_9BACL</name>
<reference evidence="6 7" key="1">
    <citation type="submission" date="2018-09" db="EMBL/GenBank/DDBJ databases">
        <title>Cohnella cavernae sp. nov., isolated from a karst cave.</title>
        <authorList>
            <person name="Zhu H."/>
        </authorList>
    </citation>
    <scope>NUCLEOTIDE SEQUENCE [LARGE SCALE GENOMIC DNA]</scope>
    <source>
        <strain evidence="6 7">K2E09-144</strain>
    </source>
</reference>
<evidence type="ECO:0000256" key="1">
    <source>
        <dbReference type="ARBA" id="ARBA00004202"/>
    </source>
</evidence>
<dbReference type="InterPro" id="IPR015856">
    <property type="entry name" value="ABC_transpr_CbiO/EcfA_su"/>
</dbReference>
<organism evidence="6 7">
    <name type="scientific">Cohnella faecalis</name>
    <dbReference type="NCBI Taxonomy" id="2315694"/>
    <lineage>
        <taxon>Bacteria</taxon>
        <taxon>Bacillati</taxon>
        <taxon>Bacillota</taxon>
        <taxon>Bacilli</taxon>
        <taxon>Bacillales</taxon>
        <taxon>Paenibacillaceae</taxon>
        <taxon>Cohnella</taxon>
    </lineage>
</organism>
<dbReference type="OrthoDB" id="9789994at2"/>
<keyword evidence="2" id="KW-0813">Transport</keyword>
<dbReference type="Pfam" id="PF00005">
    <property type="entry name" value="ABC_tran"/>
    <property type="match status" value="1"/>
</dbReference>
<accession>A0A398CZZ5</accession>
<dbReference type="Gene3D" id="3.40.50.300">
    <property type="entry name" value="P-loop containing nucleotide triphosphate hydrolases"/>
    <property type="match status" value="1"/>
</dbReference>
<dbReference type="InterPro" id="IPR017871">
    <property type="entry name" value="ABC_transporter-like_CS"/>
</dbReference>
<dbReference type="RefSeq" id="WP_119147981.1">
    <property type="nucleotide sequence ID" value="NZ_JBHSOV010000005.1"/>
</dbReference>
<dbReference type="GO" id="GO:0005524">
    <property type="term" value="F:ATP binding"/>
    <property type="evidence" value="ECO:0007669"/>
    <property type="project" value="UniProtKB-KW"/>
</dbReference>
<protein>
    <submittedName>
        <fullName evidence="6">ATP-binding cassette domain-containing protein</fullName>
    </submittedName>
</protein>
<dbReference type="SUPFAM" id="SSF52540">
    <property type="entry name" value="P-loop containing nucleoside triphosphate hydrolases"/>
    <property type="match status" value="1"/>
</dbReference>
<evidence type="ECO:0000256" key="2">
    <source>
        <dbReference type="ARBA" id="ARBA00022448"/>
    </source>
</evidence>
<dbReference type="GO" id="GO:0022857">
    <property type="term" value="F:transmembrane transporter activity"/>
    <property type="evidence" value="ECO:0007669"/>
    <property type="project" value="UniProtKB-ARBA"/>
</dbReference>
<dbReference type="SMART" id="SM00382">
    <property type="entry name" value="AAA"/>
    <property type="match status" value="1"/>
</dbReference>
<evidence type="ECO:0000313" key="6">
    <source>
        <dbReference type="EMBL" id="RIE04781.1"/>
    </source>
</evidence>
<dbReference type="PANTHER" id="PTHR43158">
    <property type="entry name" value="SKFA PEPTIDE EXPORT ATP-BINDING PROTEIN SKFE"/>
    <property type="match status" value="1"/>
</dbReference>
<dbReference type="GO" id="GO:0016887">
    <property type="term" value="F:ATP hydrolysis activity"/>
    <property type="evidence" value="ECO:0007669"/>
    <property type="project" value="InterPro"/>
</dbReference>
<feature type="domain" description="ABC transporter" evidence="5">
    <location>
        <begin position="2"/>
        <end position="239"/>
    </location>
</feature>
<evidence type="ECO:0000313" key="7">
    <source>
        <dbReference type="Proteomes" id="UP000266340"/>
    </source>
</evidence>
<dbReference type="Proteomes" id="UP000266340">
    <property type="component" value="Unassembled WGS sequence"/>
</dbReference>
<proteinExistence type="predicted"/>
<keyword evidence="3" id="KW-0547">Nucleotide-binding</keyword>
<dbReference type="AlphaFoldDB" id="A0A398CZZ5"/>
<evidence type="ECO:0000259" key="5">
    <source>
        <dbReference type="PROSITE" id="PS50893"/>
    </source>
</evidence>
<comment type="caution">
    <text evidence="6">The sequence shown here is derived from an EMBL/GenBank/DDBJ whole genome shotgun (WGS) entry which is preliminary data.</text>
</comment>
<evidence type="ECO:0000256" key="3">
    <source>
        <dbReference type="ARBA" id="ARBA00022741"/>
    </source>
</evidence>
<evidence type="ECO:0000256" key="4">
    <source>
        <dbReference type="ARBA" id="ARBA00022840"/>
    </source>
</evidence>
<keyword evidence="4 6" id="KW-0067">ATP-binding</keyword>
<dbReference type="InterPro" id="IPR003439">
    <property type="entry name" value="ABC_transporter-like_ATP-bd"/>
</dbReference>
<dbReference type="EMBL" id="QXJM01000023">
    <property type="protein sequence ID" value="RIE04781.1"/>
    <property type="molecule type" value="Genomic_DNA"/>
</dbReference>
<dbReference type="PROSITE" id="PS50893">
    <property type="entry name" value="ABC_TRANSPORTER_2"/>
    <property type="match status" value="1"/>
</dbReference>
<sequence>MIHLNSLTLRRGERDILRGVDLHVNAGEHWTLLGRNGCGKTTILEMITGYMFPTSGTVDVLGNRYGTVDVREVRKKIGYIGPTLIEKLTLRDPVWEIVVGGAFAYLRIYEKVEDELIEKAYEELDRVGLRSLAEQPFGTLSQGERKKVLLARTMMANPELLILDEPCAGLDLYEREKFLQALDSLADRKLSILYVTHHIEEIAPLFTHVALMTDGRITASGRKGEVLTPQLLESAYDLPIEVDWVDDRPWIRVGKGGASR</sequence>